<keyword evidence="7" id="KW-1185">Reference proteome</keyword>
<dbReference type="Proteomes" id="UP001204142">
    <property type="component" value="Unassembled WGS sequence"/>
</dbReference>
<evidence type="ECO:0000259" key="4">
    <source>
        <dbReference type="Pfam" id="PF07238"/>
    </source>
</evidence>
<keyword evidence="6" id="KW-0969">Cilium</keyword>
<dbReference type="Gene3D" id="2.40.10.220">
    <property type="entry name" value="predicted glycosyltransferase like domains"/>
    <property type="match status" value="1"/>
</dbReference>
<comment type="caution">
    <text evidence="6">The sequence shown here is derived from an EMBL/GenBank/DDBJ whole genome shotgun (WGS) entry which is preliminary data.</text>
</comment>
<keyword evidence="6" id="KW-0966">Cell projection</keyword>
<keyword evidence="2" id="KW-0547">Nucleotide-binding</keyword>
<accession>A0ABT1WJQ6</accession>
<name>A0ABT1WJQ6_9BURK</name>
<gene>
    <name evidence="6" type="ORF">NQT62_15025</name>
</gene>
<protein>
    <submittedName>
        <fullName evidence="6">Flagellar brake protein</fullName>
    </submittedName>
</protein>
<evidence type="ECO:0000313" key="6">
    <source>
        <dbReference type="EMBL" id="MCQ8897752.1"/>
    </source>
</evidence>
<evidence type="ECO:0000313" key="7">
    <source>
        <dbReference type="Proteomes" id="UP001204142"/>
    </source>
</evidence>
<dbReference type="InterPro" id="IPR009926">
    <property type="entry name" value="T3SS_YcgR_PilZN"/>
</dbReference>
<dbReference type="EMBL" id="JANIGO010000007">
    <property type="protein sequence ID" value="MCQ8897752.1"/>
    <property type="molecule type" value="Genomic_DNA"/>
</dbReference>
<evidence type="ECO:0000256" key="1">
    <source>
        <dbReference type="ARBA" id="ARBA00022636"/>
    </source>
</evidence>
<keyword evidence="6" id="KW-0282">Flagellum</keyword>
<keyword evidence="1" id="KW-0973">c-di-GMP</keyword>
<reference evidence="6 7" key="1">
    <citation type="submission" date="2022-07" db="EMBL/GenBank/DDBJ databases">
        <authorList>
            <person name="Xamxidin M."/>
            <person name="Wu M."/>
        </authorList>
    </citation>
    <scope>NUCLEOTIDE SEQUENCE [LARGE SCALE GENOMIC DNA]</scope>
    <source>
        <strain evidence="6 7">NBRC 111650</strain>
    </source>
</reference>
<proteinExistence type="predicted"/>
<dbReference type="InterPro" id="IPR009875">
    <property type="entry name" value="PilZ_domain"/>
</dbReference>
<dbReference type="RefSeq" id="WP_256765563.1">
    <property type="nucleotide sequence ID" value="NZ_JANIGO010000007.1"/>
</dbReference>
<sequence>MSHSISIQPEFDPALLDEFALGSEPMVRKLLHTMLDDEHELYVFLKGTGVHFVTEILELDWERGLLWLGTPYDKELAQGCNVYCEFTIVSFPDGVKVQFSGTGMVPDTFEAAAALRIAMPTSLVRLQRRNYFRVVADTELNRQVRLSVPGLQTLHGLLDISLAGVGMLVGKQPDLESGHVFRNAQLTLPDGEGSMLVNLEVRNIKPQVDEPEQLQVGCEMTLLERGAERRLQRFLLATERRQRSAQHA</sequence>
<organism evidence="6 7">
    <name type="scientific">Limnobacter humi</name>
    <dbReference type="NCBI Taxonomy" id="1778671"/>
    <lineage>
        <taxon>Bacteria</taxon>
        <taxon>Pseudomonadati</taxon>
        <taxon>Pseudomonadota</taxon>
        <taxon>Betaproteobacteria</taxon>
        <taxon>Burkholderiales</taxon>
        <taxon>Burkholderiaceae</taxon>
        <taxon>Limnobacter</taxon>
    </lineage>
</organism>
<evidence type="ECO:0000256" key="3">
    <source>
        <dbReference type="ARBA" id="ARBA00023143"/>
    </source>
</evidence>
<dbReference type="Gene3D" id="2.30.110.10">
    <property type="entry name" value="Electron Transport, Fmn-binding Protein, Chain A"/>
    <property type="match status" value="1"/>
</dbReference>
<evidence type="ECO:0000256" key="2">
    <source>
        <dbReference type="ARBA" id="ARBA00022741"/>
    </source>
</evidence>
<keyword evidence="3" id="KW-0975">Bacterial flagellum</keyword>
<dbReference type="InterPro" id="IPR012349">
    <property type="entry name" value="Split_barrel_FMN-bd"/>
</dbReference>
<feature type="domain" description="PilZ" evidence="4">
    <location>
        <begin position="127"/>
        <end position="236"/>
    </location>
</feature>
<dbReference type="Pfam" id="PF07238">
    <property type="entry name" value="PilZ"/>
    <property type="match status" value="1"/>
</dbReference>
<feature type="domain" description="Type III secretion system flagellar brake protein YcgR PilZN" evidence="5">
    <location>
        <begin position="22"/>
        <end position="125"/>
    </location>
</feature>
<dbReference type="Pfam" id="PF07317">
    <property type="entry name" value="PilZN"/>
    <property type="match status" value="1"/>
</dbReference>
<evidence type="ECO:0000259" key="5">
    <source>
        <dbReference type="Pfam" id="PF07317"/>
    </source>
</evidence>